<dbReference type="EMBL" id="ASHL01000010">
    <property type="protein sequence ID" value="EPD12486.1"/>
    <property type="molecule type" value="Genomic_DNA"/>
</dbReference>
<dbReference type="RefSeq" id="WP_016390899.1">
    <property type="nucleotide sequence ID" value="NZ_KE646810.1"/>
</dbReference>
<sequence>MKVLIVAALWPEPTSSAAGRRMMDLLKQFHAQGWSITYACTAMASEHCYPLESLNIKRQSIAVNDATFDVFISNLSPDIVLYDRFMVEEQFSWRVEKHCPTAMSMLETSDLHCLRSAREIAVKKAREFKQADLMNDVAYREIASILRTDLTLIISSYEMTLLSSVFKVDESLIHYHPFMVDTKDAQNKANNWPSYEERNGFICIGNFKHAPNWDSVQYLKQEIWPRIRQQLSAAELFIYGAYPPPKAFQLNKEKDGFYIKGRADNVETVMQRARVCLAPLRFGAGLKGKLLDAMENGTPSVTSSVGAEAMHGDLPWNGFVEDEPQAFADLAVKLYTNKSMWQTCQSQGMDILQQCYSSTRFMQPLIERIISVKDQLAAHRQHNFQGAMLKHHLMKSTKYMSLWIEEKNKRKE</sequence>
<reference evidence="1 2" key="1">
    <citation type="journal article" date="2013" name="Genome Announc.">
        <title>Genome Sequence of the Pyrene- and Fluoranthene-Degrading Bacterium Cycloclasticus sp. Strain PY97M.</title>
        <authorList>
            <person name="Cui Z."/>
            <person name="Xu G."/>
            <person name="Li Q."/>
            <person name="Gao W."/>
            <person name="Zheng L."/>
        </authorList>
    </citation>
    <scope>NUCLEOTIDE SEQUENCE [LARGE SCALE GENOMIC DNA]</scope>
    <source>
        <strain evidence="1 2">PY97M</strain>
    </source>
</reference>
<organism evidence="1 2">
    <name type="scientific">Cycloclasticus pugetii</name>
    <dbReference type="NCBI Taxonomy" id="34068"/>
    <lineage>
        <taxon>Bacteria</taxon>
        <taxon>Pseudomonadati</taxon>
        <taxon>Pseudomonadota</taxon>
        <taxon>Gammaproteobacteria</taxon>
        <taxon>Thiotrichales</taxon>
        <taxon>Piscirickettsiaceae</taxon>
        <taxon>Cycloclasticus</taxon>
    </lineage>
</organism>
<evidence type="ECO:0000313" key="1">
    <source>
        <dbReference type="EMBL" id="EPD12486.1"/>
    </source>
</evidence>
<dbReference type="SUPFAM" id="SSF53756">
    <property type="entry name" value="UDP-Glycosyltransferase/glycogen phosphorylase"/>
    <property type="match status" value="1"/>
</dbReference>
<name>A0AB33YZ78_9GAMM</name>
<comment type="caution">
    <text evidence="1">The sequence shown here is derived from an EMBL/GenBank/DDBJ whole genome shotgun (WGS) entry which is preliminary data.</text>
</comment>
<dbReference type="CDD" id="cd03801">
    <property type="entry name" value="GT4_PimA-like"/>
    <property type="match status" value="1"/>
</dbReference>
<keyword evidence="2" id="KW-1185">Reference proteome</keyword>
<protein>
    <submittedName>
        <fullName evidence="1">Alpha-glycosyltransferase-like protein, Glycosyltransferase family 4</fullName>
    </submittedName>
</protein>
<dbReference type="Pfam" id="PF13692">
    <property type="entry name" value="Glyco_trans_1_4"/>
    <property type="match status" value="1"/>
</dbReference>
<dbReference type="AlphaFoldDB" id="A0AB33YZ78"/>
<dbReference type="Gene3D" id="3.40.50.2000">
    <property type="entry name" value="Glycogen Phosphorylase B"/>
    <property type="match status" value="1"/>
</dbReference>
<evidence type="ECO:0000313" key="2">
    <source>
        <dbReference type="Proteomes" id="UP000015462"/>
    </source>
</evidence>
<accession>A0AB33YZ78</accession>
<gene>
    <name evidence="1" type="ORF">L196_10209</name>
</gene>
<proteinExistence type="predicted"/>
<dbReference type="Proteomes" id="UP000015462">
    <property type="component" value="Unassembled WGS sequence"/>
</dbReference>